<dbReference type="AlphaFoldDB" id="A0A9Y3VVY3"/>
<dbReference type="InterPro" id="IPR004021">
    <property type="entry name" value="HIN200/IF120x"/>
</dbReference>
<gene>
    <name evidence="4" type="primary">LOC102212705</name>
</gene>
<organism evidence="3 4">
    <name type="scientific">Pundamilia nyererei</name>
    <dbReference type="NCBI Taxonomy" id="303518"/>
    <lineage>
        <taxon>Eukaryota</taxon>
        <taxon>Metazoa</taxon>
        <taxon>Chordata</taxon>
        <taxon>Craniata</taxon>
        <taxon>Vertebrata</taxon>
        <taxon>Euteleostomi</taxon>
        <taxon>Actinopterygii</taxon>
        <taxon>Neopterygii</taxon>
        <taxon>Teleostei</taxon>
        <taxon>Neoteleostei</taxon>
        <taxon>Acanthomorphata</taxon>
        <taxon>Ovalentaria</taxon>
        <taxon>Cichlomorphae</taxon>
        <taxon>Cichliformes</taxon>
        <taxon>Cichlidae</taxon>
        <taxon>African cichlids</taxon>
        <taxon>Pseudocrenilabrinae</taxon>
        <taxon>Haplochromini</taxon>
        <taxon>Pundamilia</taxon>
    </lineage>
</organism>
<proteinExistence type="predicted"/>
<sequence length="464" mass="52319">MSSISESEWKKALTFIIEDLDKSQLKKMLGCLDITKQKKTTKCRETIPQTIIECYGVETSIQIINEAMLWIPRKDEAVQGQLRPFVEKLKNKENEGEKGNKRKRSETESESAEKTAEAGFKKNNIVSDSSSDEEREAETDGLKSPQPDKVEVNEIKIPSWRKSIHDVKTSSDLGNKVIAGKVVAKSGLRTYETKKKEKKFFFYLGVADETGSIKVMVYGRERYQRFQEKSCYLFREIIMDENVMKVTKKSVISKTAAIDVPENLEMEAQMFVYSQTPVCSIGQAIGSAEKTSVSVEGTVREIGSVETVKLKNKRRKKDKQEFQLEDGTGSIWITLWGEDIKQLRGKSPGDSVRVVNVKTSHYYDSVSLNSTDFTRIFKVQSATIENVTIEIIGIKDAKKTETEVDAQIGSGEVQSFVVTSSLLAKAFGVRLEGDFEDRLLEKMPFSADVEIKGNKIMKIEAKEK</sequence>
<dbReference type="Pfam" id="PF02760">
    <property type="entry name" value="HIN"/>
    <property type="match status" value="1"/>
</dbReference>
<dbReference type="Gene3D" id="2.40.50.140">
    <property type="entry name" value="Nucleic acid-binding proteins"/>
    <property type="match status" value="2"/>
</dbReference>
<dbReference type="GeneID" id="102212705"/>
<keyword evidence="3" id="KW-1185">Reference proteome</keyword>
<feature type="compositionally biased region" description="Basic and acidic residues" evidence="1">
    <location>
        <begin position="88"/>
        <end position="120"/>
    </location>
</feature>
<name>A0A9Y3VVY3_9CICH</name>
<evidence type="ECO:0000313" key="4">
    <source>
        <dbReference type="RefSeq" id="XP_005754639.1"/>
    </source>
</evidence>
<protein>
    <submittedName>
        <fullName evidence="4">Uncharacterized protein LOC102212705 isoform X1</fullName>
    </submittedName>
</protein>
<dbReference type="SUPFAM" id="SSF50249">
    <property type="entry name" value="Nucleic acid-binding proteins"/>
    <property type="match status" value="2"/>
</dbReference>
<feature type="domain" description="HIN-200" evidence="2">
    <location>
        <begin position="190"/>
        <end position="269"/>
    </location>
</feature>
<evidence type="ECO:0000259" key="2">
    <source>
        <dbReference type="Pfam" id="PF02760"/>
    </source>
</evidence>
<evidence type="ECO:0000256" key="1">
    <source>
        <dbReference type="SAM" id="MobiDB-lite"/>
    </source>
</evidence>
<reference evidence="4" key="1">
    <citation type="submission" date="2025-08" db="UniProtKB">
        <authorList>
            <consortium name="RefSeq"/>
        </authorList>
    </citation>
    <scope>IDENTIFICATION</scope>
</reference>
<dbReference type="InterPro" id="IPR012340">
    <property type="entry name" value="NA-bd_OB-fold"/>
</dbReference>
<dbReference type="Proteomes" id="UP000695023">
    <property type="component" value="Unplaced"/>
</dbReference>
<dbReference type="RefSeq" id="XP_005754639.1">
    <property type="nucleotide sequence ID" value="XM_005754582.1"/>
</dbReference>
<accession>A0A9Y3VVY3</accession>
<feature type="compositionally biased region" description="Basic and acidic residues" evidence="1">
    <location>
        <begin position="138"/>
        <end position="149"/>
    </location>
</feature>
<feature type="region of interest" description="Disordered" evidence="1">
    <location>
        <begin position="88"/>
        <end position="149"/>
    </location>
</feature>
<evidence type="ECO:0000313" key="3">
    <source>
        <dbReference type="Proteomes" id="UP000695023"/>
    </source>
</evidence>